<dbReference type="EMBL" id="BT022945">
    <property type="protein sequence ID" value="AAY55361.1"/>
    <property type="molecule type" value="mRNA"/>
</dbReference>
<dbReference type="DNASU" id="50287"/>
<reference evidence="3" key="7">
    <citation type="submission" date="2005-05" db="EMBL/GenBank/DDBJ databases">
        <authorList>
            <person name="Stapleton M."/>
            <person name="Carlson J."/>
            <person name="Chavez C."/>
            <person name="Frise E."/>
            <person name="George R."/>
            <person name="Pacleb J."/>
            <person name="Park S."/>
            <person name="Wan K."/>
            <person name="Yu C."/>
            <person name="Celniker S."/>
        </authorList>
    </citation>
    <scope>NUCLEOTIDE SEQUENCE</scope>
</reference>
<reference evidence="2" key="15">
    <citation type="submission" date="2022-11" db="EMBL/GenBank/DDBJ databases">
        <authorList>
            <consortium name="FlyBase"/>
        </authorList>
    </citation>
    <scope>NUCLEOTIDE SEQUENCE</scope>
</reference>
<dbReference type="HOGENOM" id="CLU_2608584_0_0_1"/>
<dbReference type="PaxDb" id="7227-FBpp0075573"/>
<organism evidence="2 5">
    <name type="scientific">Drosophila melanogaster</name>
    <name type="common">Fruit fly</name>
    <dbReference type="NCBI Taxonomy" id="7227"/>
    <lineage>
        <taxon>Eukaryota</taxon>
        <taxon>Metazoa</taxon>
        <taxon>Ecdysozoa</taxon>
        <taxon>Arthropoda</taxon>
        <taxon>Hexapoda</taxon>
        <taxon>Insecta</taxon>
        <taxon>Pterygota</taxon>
        <taxon>Neoptera</taxon>
        <taxon>Endopterygota</taxon>
        <taxon>Diptera</taxon>
        <taxon>Brachycera</taxon>
        <taxon>Muscomorpha</taxon>
        <taxon>Ephydroidea</taxon>
        <taxon>Drosophilidae</taxon>
        <taxon>Drosophila</taxon>
        <taxon>Sophophora</taxon>
    </lineage>
</organism>
<evidence type="ECO:0000313" key="3">
    <source>
        <dbReference type="EMBL" id="AAY55361.1"/>
    </source>
</evidence>
<reference evidence="2 5" key="9">
    <citation type="journal article" date="2007" name="Science">
        <title>The Release 5.1 annotation of Drosophila melanogaster heterochromatin.</title>
        <authorList>
            <person name="Smith C.D."/>
            <person name="Shu S."/>
            <person name="Mungall C.J."/>
            <person name="Karpen G.H."/>
        </authorList>
    </citation>
    <scope>NUCLEOTIDE SEQUENCE [LARGE SCALE GENOMIC DNA]</scope>
    <source>
        <strain evidence="5">Berkeley</strain>
    </source>
</reference>
<evidence type="ECO:0000313" key="2">
    <source>
        <dbReference type="EMBL" id="AAF49834.1"/>
    </source>
</evidence>
<dbReference type="SMR" id="Q9VU56"/>
<reference evidence="2" key="14">
    <citation type="submission" date="2022-11" db="EMBL/GenBank/DDBJ databases">
        <title>Drosophila melanogaster release 4 sequence.</title>
        <authorList>
            <consortium name="Berkeley Drosophila Genome Project"/>
            <person name="Celniker S."/>
            <person name="Carlson J."/>
            <person name="Wan K."/>
            <person name="Pfeiffer B."/>
            <person name="Frise E."/>
            <person name="George R."/>
            <person name="Hoskins R."/>
            <person name="Stapleton M."/>
            <person name="Pacleb J."/>
            <person name="Park S."/>
            <person name="Svirskas R."/>
            <person name="Smith E."/>
            <person name="Yu C."/>
            <person name="Rubin G."/>
        </authorList>
    </citation>
    <scope>NUCLEOTIDE SEQUENCE</scope>
</reference>
<reference evidence="5" key="3">
    <citation type="journal article" date="2002" name="Genome Biol.">
        <title>Annotation of the Drosophila melanogaster euchromatic genome: a systematic review.</title>
        <authorList>
            <person name="Misra S."/>
            <person name="Crosby M.A."/>
            <person name="Mungall C.J."/>
            <person name="Matthews B.B."/>
            <person name="Campbell K.S."/>
            <person name="Hradecky P."/>
            <person name="Huang Y."/>
            <person name="Kaminker J.S."/>
            <person name="Millburn G.H."/>
            <person name="Prochnik S.E."/>
            <person name="Smith C.D."/>
            <person name="Tupy J.L."/>
            <person name="Whitfied E.J."/>
            <person name="Bayraktaroglu L."/>
            <person name="Berman B.P."/>
            <person name="Bettencourt B.R."/>
            <person name="Celniker S.E."/>
            <person name="de Grey A.D."/>
            <person name="Drysdale R.A."/>
            <person name="Harris N.L."/>
            <person name="Richter J."/>
            <person name="Russo S."/>
            <person name="Schroeder A.J."/>
            <person name="Shu S.Q."/>
            <person name="Stapleton M."/>
            <person name="Yamada C."/>
            <person name="Ashburner M."/>
            <person name="Gelbart W.M."/>
            <person name="Rubin G.M."/>
            <person name="Lewis S.E."/>
        </authorList>
    </citation>
    <scope>GENOME REANNOTATION</scope>
    <source>
        <strain evidence="5">Berkeley</strain>
    </source>
</reference>
<dbReference type="UCSC" id="CG14113-RA">
    <property type="organism name" value="d. melanogaster"/>
</dbReference>
<reference evidence="2 5" key="10">
    <citation type="journal article" date="2007" name="Science">
        <title>Sequence finishing and mapping of Drosophila melanogaster heterochromatin.</title>
        <authorList>
            <person name="Hoskins R.A."/>
            <person name="Carlson J.W."/>
            <person name="Kennedy C."/>
            <person name="Acevedo D."/>
            <person name="Evans-Holm M."/>
            <person name="Frise E."/>
            <person name="Wan K.H."/>
            <person name="Park S."/>
            <person name="Mendez-Lago M."/>
            <person name="Rossi F."/>
            <person name="Villasante A."/>
            <person name="Dimitri P."/>
            <person name="Karpen G.H."/>
            <person name="Celniker S.E."/>
        </authorList>
    </citation>
    <scope>NUCLEOTIDE SEQUENCE [LARGE SCALE GENOMIC DNA]</scope>
    <source>
        <strain evidence="5">Berkeley</strain>
    </source>
</reference>
<dbReference type="RefSeq" id="NP_652431.1">
    <property type="nucleotide sequence ID" value="NM_144174.2"/>
</dbReference>
<reference evidence="2 5" key="6">
    <citation type="journal article" date="2005" name="PLoS Comput. Biol.">
        <title>Combined evidence annotation of transposable elements in genome sequences.</title>
        <authorList>
            <person name="Quesneville H."/>
            <person name="Bergman C.M."/>
            <person name="Andrieu O."/>
            <person name="Autard D."/>
            <person name="Nouaud D."/>
            <person name="Ashburner M."/>
            <person name="Anxolabehere D."/>
        </authorList>
    </citation>
    <scope>NUCLEOTIDE SEQUENCE [LARGE SCALE GENOMIC DNA]</scope>
    <source>
        <strain evidence="5">Berkeley</strain>
    </source>
</reference>
<protein>
    <submittedName>
        <fullName evidence="3">IP04281p</fullName>
    </submittedName>
</protein>
<reference evidence="2" key="13">
    <citation type="journal article" date="2015" name="Genome Res.">
        <title>The Release 6 reference sequence of the Drosophila melanogaster genome.</title>
        <authorList>
            <person name="Hoskins R.A."/>
            <person name="Carlson J.W."/>
            <person name="Wan K.H."/>
            <person name="Park S."/>
            <person name="Mendez I."/>
            <person name="Galle S.E."/>
            <person name="Booth B.W."/>
            <person name="Pfeiffer B.D."/>
            <person name="George R.A."/>
            <person name="Svirskas R."/>
            <person name="Krzywinski M."/>
            <person name="Schein J."/>
            <person name="Accardo M.C."/>
            <person name="Damia E."/>
            <person name="Messina G."/>
            <person name="Mendez-Lago M."/>
            <person name="de Pablos B."/>
            <person name="Demakova O.V."/>
            <person name="Andreyeva E.N."/>
            <person name="Boldyreva L.V."/>
            <person name="Marra M."/>
            <person name="Carvalho A.B."/>
            <person name="Dimitri P."/>
            <person name="Villasante A."/>
            <person name="Zhimulev I.F."/>
            <person name="Rubin G.M."/>
            <person name="Karpen G.H."/>
            <person name="Celniker S.E."/>
        </authorList>
    </citation>
    <scope>NUCLEOTIDE SEQUENCE</scope>
</reference>
<reference evidence="2" key="8">
    <citation type="submission" date="2006-08" db="EMBL/GenBank/DDBJ databases">
        <authorList>
            <person name="Celniker S."/>
            <person name="Carlson J."/>
            <person name="Wan K."/>
            <person name="Frise E."/>
            <person name="Hoskins R."/>
            <person name="Park S."/>
            <person name="Svirskas R."/>
            <person name="Rubin G."/>
        </authorList>
    </citation>
    <scope>NUCLEOTIDE SEQUENCE</scope>
</reference>
<reference evidence="2 5" key="1">
    <citation type="journal article" date="2000" name="Science">
        <title>The genome sequence of Drosophila melanogaster.</title>
        <authorList>
            <person name="Adams M.D."/>
            <person name="Celniker S.E."/>
            <person name="Holt R.A."/>
            <person name="Evans C.A."/>
            <person name="Gocayne J.D."/>
            <person name="Amanatides P.G."/>
            <person name="Scherer S.E."/>
            <person name="Li P.W."/>
            <person name="Hoskins R.A."/>
            <person name="Galle R.F."/>
            <person name="George R.A."/>
            <person name="Lewis S.E."/>
            <person name="Richards S."/>
            <person name="Ashburner M."/>
            <person name="Henderson S.N."/>
            <person name="Sutton G.G."/>
            <person name="Wortman J.R."/>
            <person name="Yandell M.D."/>
            <person name="Zhang Q."/>
            <person name="Chen L.X."/>
            <person name="Brandon R.C."/>
            <person name="Rogers Y.H."/>
            <person name="Blazej R.G."/>
            <person name="Champe M."/>
            <person name="Pfeiffer B.D."/>
            <person name="Wan K.H."/>
            <person name="Doyle C."/>
            <person name="Baxter E.G."/>
            <person name="Helt G."/>
            <person name="Nelson C.R."/>
            <person name="Gabor G.L."/>
            <person name="Abril J.F."/>
            <person name="Agbayani A."/>
            <person name="An H.J."/>
            <person name="Andrews-Pfannkoch C."/>
            <person name="Baldwin D."/>
            <person name="Ballew R.M."/>
            <person name="Basu A."/>
            <person name="Baxendale J."/>
            <person name="Bayraktaroglu L."/>
            <person name="Beasley E.M."/>
            <person name="Beeson K.Y."/>
            <person name="Benos P.V."/>
            <person name="Berman B.P."/>
            <person name="Bhandari D."/>
            <person name="Bolshakov S."/>
            <person name="Borkova D."/>
            <person name="Botchan M.R."/>
            <person name="Bouck J."/>
            <person name="Brokstein P."/>
            <person name="Brottier P."/>
            <person name="Burtis K.C."/>
            <person name="Busam D.A."/>
            <person name="Butler H."/>
            <person name="Cadieu E."/>
            <person name="Center A."/>
            <person name="Chandra I."/>
            <person name="Cherry J.M."/>
            <person name="Cawley S."/>
            <person name="Dahlke C."/>
            <person name="Davenport L.B."/>
            <person name="Davies P."/>
            <person name="de Pablos B."/>
            <person name="Delcher A."/>
            <person name="Deng Z."/>
            <person name="Mays A.D."/>
            <person name="Dew I."/>
            <person name="Dietz S.M."/>
            <person name="Dodson K."/>
            <person name="Doup L.E."/>
            <person name="Downes M."/>
            <person name="Dugan-Rocha S."/>
            <person name="Dunkov B.C."/>
            <person name="Dunn P."/>
            <person name="Durbin K.J."/>
            <person name="Evangelista C.C."/>
            <person name="Ferraz C."/>
            <person name="Ferriera S."/>
            <person name="Fleischmann W."/>
            <person name="Fosler C."/>
            <person name="Gabrielian A.E."/>
            <person name="Garg N.S."/>
            <person name="Gelbart W.M."/>
            <person name="Glasser K."/>
            <person name="Glodek A."/>
            <person name="Gong F."/>
            <person name="Gorrell J.H."/>
            <person name="Gu Z."/>
            <person name="Guan P."/>
            <person name="Harris M."/>
            <person name="Harris N.L."/>
            <person name="Harvey D."/>
            <person name="Heiman T.J."/>
            <person name="Hernandez J.R."/>
            <person name="Houck J."/>
            <person name="Hostin D."/>
            <person name="Houston K.A."/>
            <person name="Howland T.J."/>
            <person name="Wei M.H."/>
            <person name="Ibegwam C."/>
            <person name="Jalali M."/>
            <person name="Kalush F."/>
            <person name="Karpen G.H."/>
            <person name="Ke Z."/>
            <person name="Kennison J.A."/>
            <person name="Ketchum K.A."/>
            <person name="Kimmel B.E."/>
            <person name="Kodira C.D."/>
            <person name="Kraft C."/>
            <person name="Kravitz S."/>
            <person name="Kulp D."/>
            <person name="Lai Z."/>
            <person name="Lasko P."/>
            <person name="Lei Y."/>
            <person name="Levitsky A.A."/>
            <person name="Li J."/>
            <person name="Li Z."/>
            <person name="Liang Y."/>
            <person name="Lin X."/>
            <person name="Liu X."/>
            <person name="Mattei B."/>
            <person name="McIntosh T.C."/>
            <person name="McLeod M.P."/>
            <person name="McPherson D."/>
            <person name="Merkulov G."/>
            <person name="Milshina N.V."/>
            <person name="Mobarry C."/>
            <person name="Morris J."/>
            <person name="Moshrefi A."/>
            <person name="Mount S.M."/>
            <person name="Moy M."/>
            <person name="Murphy B."/>
            <person name="Murphy L."/>
            <person name="Muzny D.M."/>
            <person name="Nelson D.L."/>
            <person name="Nelson D.R."/>
            <person name="Nelson K.A."/>
            <person name="Nixon K."/>
            <person name="Nusskern D.R."/>
            <person name="Pacleb J.M."/>
            <person name="Palazzolo M."/>
            <person name="Pittman G.S."/>
            <person name="Pan S."/>
            <person name="Pollard J."/>
            <person name="Puri V."/>
            <person name="Reese M.G."/>
            <person name="Reinert K."/>
            <person name="Remington K."/>
            <person name="Saunders R.D."/>
            <person name="Scheeler F."/>
            <person name="Shen H."/>
            <person name="Shue B.C."/>
            <person name="Siden-Kiamos I."/>
            <person name="Simpson M."/>
            <person name="Skupski M.P."/>
            <person name="Smith T."/>
            <person name="Spier E."/>
            <person name="Spradling A.C."/>
            <person name="Stapleton M."/>
            <person name="Strong R."/>
            <person name="Sun E."/>
            <person name="Svirskas R."/>
            <person name="Tector C."/>
            <person name="Turner R."/>
            <person name="Venter E."/>
            <person name="Wang A.H."/>
            <person name="Wang X."/>
            <person name="Wang Z.Y."/>
            <person name="Wassarman D.A."/>
            <person name="Weinstock G.M."/>
            <person name="Weissenbach J."/>
            <person name="Williams S.M."/>
            <person name="WoodageT"/>
            <person name="Worley K.C."/>
            <person name="Wu D."/>
            <person name="Yang S."/>
            <person name="Yao Q.A."/>
            <person name="Ye J."/>
            <person name="Yeh R.F."/>
            <person name="Zaveri J.S."/>
            <person name="Zhan M."/>
            <person name="Zhang G."/>
            <person name="Zhao Q."/>
            <person name="Zheng L."/>
            <person name="Zheng X.H."/>
            <person name="Zhong F.N."/>
            <person name="Zhong W."/>
            <person name="Zhou X."/>
            <person name="Zhu S."/>
            <person name="Zhu X."/>
            <person name="Smith H.O."/>
            <person name="Gibbs R.A."/>
            <person name="Myers E.W."/>
            <person name="Rubin G.M."/>
            <person name="Venter J.C."/>
        </authorList>
    </citation>
    <scope>NUCLEOTIDE SEQUENCE [LARGE SCALE GENOMIC DNA]</scope>
    <source>
        <strain evidence="5">Berkeley</strain>
    </source>
</reference>
<dbReference type="STRING" id="7227.FBpp0075573"/>
<sequence length="82" mass="9559">MSSEEEVYTEEETDQAMSFIREHDLPMSELQYALRYVRILRENKSLSDQVMGIREPQNPVAEVAPPSFDWNDKENKAVARDP</sequence>
<dbReference type="IntAct" id="Q9VU56">
    <property type="interactions" value="2"/>
</dbReference>
<feature type="region of interest" description="Disordered" evidence="1">
    <location>
        <begin position="57"/>
        <end position="82"/>
    </location>
</feature>
<dbReference type="InParanoid" id="Q9VU56"/>
<reference evidence="5" key="4">
    <citation type="journal article" date="2002" name="Genome Biol.">
        <title>The transposable elements of the Drosophila melanogaster euchromatin: a genomics perspective.</title>
        <authorList>
            <person name="Kaminker J.S."/>
            <person name="Bergman C.M."/>
            <person name="Kronmiller B."/>
            <person name="Carlson J."/>
            <person name="Svirskas R."/>
            <person name="Patel S."/>
            <person name="Frise E."/>
            <person name="Wheeler D.A."/>
            <person name="Lewis S.E."/>
            <person name="Rubin G.M."/>
            <person name="Ashburner M."/>
            <person name="Celniker S.E."/>
        </authorList>
    </citation>
    <scope>NUCLEOTIDE SEQUENCE [LARGE SCALE GENOMIC DNA]</scope>
    <source>
        <strain evidence="5">Berkeley</strain>
    </source>
</reference>
<reference evidence="2" key="12">
    <citation type="journal article" date="2015" name="G3 (Bethesda)">
        <title>Gene Model Annotations for Drosophila melanogaster: The Rule-Benders.</title>
        <authorList>
            <consortium name="FlyBase Consortium"/>
            <person name="Crosby M.A."/>
            <person name="Gramates L.S."/>
            <person name="Dos Santos G."/>
            <person name="Matthews B.B."/>
            <person name="St Pierre S.E."/>
            <person name="Zhou P."/>
            <person name="Schroeder A.J."/>
            <person name="Falls K."/>
            <person name="Emmert D.B."/>
            <person name="Russo S.M."/>
            <person name="Gelbart W.M."/>
            <person name="null"/>
        </authorList>
    </citation>
    <scope>NUCLEOTIDE SEQUENCE</scope>
</reference>
<dbReference type="EMBL" id="AE014296">
    <property type="protein sequence ID" value="AAF49834.1"/>
    <property type="molecule type" value="Genomic_DNA"/>
</dbReference>
<gene>
    <name evidence="2" type="primary">Dmel\CG14113</name>
    <name evidence="2 4" type="ORF">CG14113</name>
    <name evidence="2" type="ORF">Dmel_CG14113</name>
</gene>
<dbReference type="Proteomes" id="UP000000803">
    <property type="component" value="Chromosome 3L"/>
</dbReference>
<evidence type="ECO:0000256" key="1">
    <source>
        <dbReference type="SAM" id="MobiDB-lite"/>
    </source>
</evidence>
<reference evidence="2" key="11">
    <citation type="journal article" date="2015" name="G3 (Bethesda)">
        <title>Gene Model Annotations for Drosophila melanogaster: Impact of High-Throughput Data.</title>
        <authorList>
            <consortium name="FlyBase Consortium"/>
            <person name="Matthews B.B."/>
            <person name="Dos Santos G."/>
            <person name="Crosby M.A."/>
            <person name="Emmert D.B."/>
            <person name="St Pierre S.E."/>
            <person name="Gramates L.S."/>
            <person name="Zhou P."/>
            <person name="Schroeder A.J."/>
            <person name="Falls K."/>
            <person name="Strelets V."/>
            <person name="Russo S.M."/>
            <person name="Gelbart W.M."/>
            <person name="null"/>
        </authorList>
    </citation>
    <scope>NUCLEOTIDE SEQUENCE</scope>
</reference>
<evidence type="ECO:0000313" key="5">
    <source>
        <dbReference type="Proteomes" id="UP000000803"/>
    </source>
</evidence>
<dbReference type="VEuPathDB" id="VectorBase:FBgn0040814"/>
<dbReference type="Bgee" id="FBgn0040814">
    <property type="expression patterns" value="Expressed in early elongation stage spermatid (Drosophila) in testis and 22 other cell types or tissues"/>
</dbReference>
<name>Q9VU56_DROME</name>
<accession>Q9VU56</accession>
<dbReference type="KEGG" id="dme:Dmel_CG14113"/>
<dbReference type="OrthoDB" id="7865045at2759"/>
<dbReference type="AlphaFoldDB" id="Q9VU56"/>
<dbReference type="GeneID" id="50287"/>
<keyword evidence="5" id="KW-1185">Reference proteome</keyword>
<evidence type="ECO:0000313" key="4">
    <source>
        <dbReference type="FlyBase" id="FBgn0040814"/>
    </source>
</evidence>
<proteinExistence type="evidence at transcript level"/>
<dbReference type="BioGRID-ORCS" id="50287">
    <property type="hits" value="0 hits in 1 CRISPR screen"/>
</dbReference>
<dbReference type="OMA" id="AMFFIRE"/>
<reference evidence="2 5" key="5">
    <citation type="journal article" date="2002" name="Genome Biol.">
        <title>Heterochromatic sequences in a Drosophila whole-genome shotgun assembly.</title>
        <authorList>
            <person name="Hoskins R.A."/>
            <person name="Smith C.D."/>
            <person name="Carlson J.W."/>
            <person name="Carvalho A.B."/>
            <person name="Halpern A."/>
            <person name="Kaminker J.S."/>
            <person name="Kennedy C."/>
            <person name="Mungall C.J."/>
            <person name="Sullivan B.A."/>
            <person name="Sutton G.G."/>
            <person name="Yasuhara J.C."/>
            <person name="Wakimoto B.T."/>
            <person name="Myers E.W."/>
            <person name="Celniker S.E."/>
            <person name="Rubin G.M."/>
            <person name="Karpen G.H."/>
        </authorList>
    </citation>
    <scope>NUCLEOTIDE SEQUENCE [LARGE SCALE GENOMIC DNA]</scope>
    <source>
        <strain evidence="5">Berkeley</strain>
    </source>
</reference>
<reference evidence="5" key="2">
    <citation type="journal article" date="2002" name="Genome Biol.">
        <title>Finishing a whole-genome shotgun: release 3 of the Drosophila melanogaster euchromatic genome sequence.</title>
        <authorList>
            <person name="Celniker S.E."/>
            <person name="Wheeler D.A."/>
            <person name="Kronmiller B."/>
            <person name="Carlson J.W."/>
            <person name="Halpern A."/>
            <person name="Patel S."/>
            <person name="Adams M."/>
            <person name="Champe M."/>
            <person name="Dugan S.P."/>
            <person name="Frise E."/>
            <person name="Hodgson A."/>
            <person name="George R.A."/>
            <person name="Hoskins R.A."/>
            <person name="Laverty T."/>
            <person name="Muzny D.M."/>
            <person name="Nelson C.R."/>
            <person name="Pacleb J.M."/>
            <person name="Park S."/>
            <person name="Pfeiffer B.D."/>
            <person name="Richards S."/>
            <person name="Sodergren E.J."/>
            <person name="Svirskas R."/>
            <person name="Tabor P.E."/>
            <person name="Wan K."/>
            <person name="Stapleton M."/>
            <person name="Sutton G.G."/>
            <person name="Venter C."/>
            <person name="Weinstock G."/>
            <person name="Scherer S.E."/>
            <person name="Myers E.W."/>
            <person name="Gibbs R.A."/>
            <person name="Rubin G.M."/>
        </authorList>
    </citation>
    <scope>NUCLEOTIDE SEQUENCE [LARGE SCALE GENOMIC DNA]</scope>
    <source>
        <strain evidence="5">Berkeley</strain>
    </source>
</reference>
<dbReference type="FlyBase" id="FBgn0040814">
    <property type="gene designation" value="CG14113"/>
</dbReference>
<dbReference type="AGR" id="FB:FBgn0040814"/>
<feature type="compositionally biased region" description="Basic and acidic residues" evidence="1">
    <location>
        <begin position="70"/>
        <end position="82"/>
    </location>
</feature>